<proteinExistence type="inferred from homology"/>
<dbReference type="SMR" id="A0A0K9PN83"/>
<dbReference type="GO" id="GO:0009535">
    <property type="term" value="C:chloroplast thylakoid membrane"/>
    <property type="evidence" value="ECO:0007669"/>
    <property type="project" value="UniProtKB-SubCell"/>
</dbReference>
<evidence type="ECO:0000256" key="3">
    <source>
        <dbReference type="ARBA" id="ARBA00022640"/>
    </source>
</evidence>
<dbReference type="PANTHER" id="PTHR33399">
    <property type="entry name" value="OXYGEN-EVOLVING ENHANCER PROTEIN 3-1, CHLOROPLASTIC"/>
    <property type="match status" value="1"/>
</dbReference>
<dbReference type="GO" id="GO:0019898">
    <property type="term" value="C:extrinsic component of membrane"/>
    <property type="evidence" value="ECO:0007669"/>
    <property type="project" value="InterPro"/>
</dbReference>
<evidence type="ECO:0000313" key="8">
    <source>
        <dbReference type="EMBL" id="KMZ70533.1"/>
    </source>
</evidence>
<evidence type="ECO:0000256" key="4">
    <source>
        <dbReference type="ARBA" id="ARBA00022946"/>
    </source>
</evidence>
<dbReference type="SUPFAM" id="SSF101112">
    <property type="entry name" value="Oxygen-evolving enhancer protein 3"/>
    <property type="match status" value="1"/>
</dbReference>
<comment type="subcellular location">
    <subcellularLocation>
        <location evidence="1">Plastid</location>
        <location evidence="1">Chloroplast thylakoid membrane</location>
    </subcellularLocation>
</comment>
<gene>
    <name evidence="8" type="ORF">ZOSMA_19G01210</name>
</gene>
<dbReference type="EMBL" id="LFYR01000728">
    <property type="protein sequence ID" value="KMZ70533.1"/>
    <property type="molecule type" value="Genomic_DNA"/>
</dbReference>
<accession>A0A0K9PN83</accession>
<dbReference type="Proteomes" id="UP000036987">
    <property type="component" value="Unassembled WGS sequence"/>
</dbReference>
<dbReference type="InterPro" id="IPR008797">
    <property type="entry name" value="PSII_PsbQ"/>
</dbReference>
<dbReference type="GO" id="GO:0009654">
    <property type="term" value="C:photosystem II oxygen evolving complex"/>
    <property type="evidence" value="ECO:0007669"/>
    <property type="project" value="InterPro"/>
</dbReference>
<evidence type="ECO:0000256" key="1">
    <source>
        <dbReference type="ARBA" id="ARBA00004334"/>
    </source>
</evidence>
<dbReference type="Pfam" id="PF05757">
    <property type="entry name" value="PsbQ"/>
    <property type="match status" value="1"/>
</dbReference>
<keyword evidence="2" id="KW-0150">Chloroplast</keyword>
<keyword evidence="6" id="KW-0472">Membrane</keyword>
<reference evidence="9" key="1">
    <citation type="journal article" date="2016" name="Nature">
        <title>The genome of the seagrass Zostera marina reveals angiosperm adaptation to the sea.</title>
        <authorList>
            <person name="Olsen J.L."/>
            <person name="Rouze P."/>
            <person name="Verhelst B."/>
            <person name="Lin Y.-C."/>
            <person name="Bayer T."/>
            <person name="Collen J."/>
            <person name="Dattolo E."/>
            <person name="De Paoli E."/>
            <person name="Dittami S."/>
            <person name="Maumus F."/>
            <person name="Michel G."/>
            <person name="Kersting A."/>
            <person name="Lauritano C."/>
            <person name="Lohaus R."/>
            <person name="Toepel M."/>
            <person name="Tonon T."/>
            <person name="Vanneste K."/>
            <person name="Amirebrahimi M."/>
            <person name="Brakel J."/>
            <person name="Bostroem C."/>
            <person name="Chovatia M."/>
            <person name="Grimwood J."/>
            <person name="Jenkins J.W."/>
            <person name="Jueterbock A."/>
            <person name="Mraz A."/>
            <person name="Stam W.T."/>
            <person name="Tice H."/>
            <person name="Bornberg-Bauer E."/>
            <person name="Green P.J."/>
            <person name="Pearson G.A."/>
            <person name="Procaccini G."/>
            <person name="Duarte C.M."/>
            <person name="Schmutz J."/>
            <person name="Reusch T.B.H."/>
            <person name="Van de Peer Y."/>
        </authorList>
    </citation>
    <scope>NUCLEOTIDE SEQUENCE [LARGE SCALE GENOMIC DNA]</scope>
    <source>
        <strain evidence="9">cv. Finnish</strain>
    </source>
</reference>
<dbReference type="InterPro" id="IPR054099">
    <property type="entry name" value="PSII_PsbQ_pln"/>
</dbReference>
<comment type="caution">
    <text evidence="8">The sequence shown here is derived from an EMBL/GenBank/DDBJ whole genome shotgun (WGS) entry which is preliminary data.</text>
</comment>
<evidence type="ECO:0000313" key="9">
    <source>
        <dbReference type="Proteomes" id="UP000036987"/>
    </source>
</evidence>
<dbReference type="STRING" id="29655.A0A0K9PN83"/>
<dbReference type="GO" id="GO:0009507">
    <property type="term" value="C:chloroplast"/>
    <property type="evidence" value="ECO:0000318"/>
    <property type="project" value="GO_Central"/>
</dbReference>
<protein>
    <submittedName>
        <fullName evidence="8">PsbQ-like 1</fullName>
    </submittedName>
</protein>
<comment type="similarity">
    <text evidence="7">Belongs to the PsbQ family.</text>
</comment>
<evidence type="ECO:0000256" key="6">
    <source>
        <dbReference type="ARBA" id="ARBA00023136"/>
    </source>
</evidence>
<keyword evidence="9" id="KW-1185">Reference proteome</keyword>
<dbReference type="GO" id="GO:0009767">
    <property type="term" value="P:photosynthetic electron transport chain"/>
    <property type="evidence" value="ECO:0000318"/>
    <property type="project" value="GO_Central"/>
</dbReference>
<dbReference type="OMA" id="IYMANVG"/>
<keyword evidence="5" id="KW-0793">Thylakoid</keyword>
<dbReference type="Gene3D" id="1.20.120.290">
    <property type="entry name" value="Oxygen-evolving enhancer protein 3 (PsbQ), four-helix up-down bundle"/>
    <property type="match status" value="1"/>
</dbReference>
<organism evidence="8 9">
    <name type="scientific">Zostera marina</name>
    <name type="common">Eelgrass</name>
    <dbReference type="NCBI Taxonomy" id="29655"/>
    <lineage>
        <taxon>Eukaryota</taxon>
        <taxon>Viridiplantae</taxon>
        <taxon>Streptophyta</taxon>
        <taxon>Embryophyta</taxon>
        <taxon>Tracheophyta</taxon>
        <taxon>Spermatophyta</taxon>
        <taxon>Magnoliopsida</taxon>
        <taxon>Liliopsida</taxon>
        <taxon>Zosteraceae</taxon>
        <taxon>Zostera</taxon>
    </lineage>
</organism>
<keyword evidence="4" id="KW-0809">Transit peptide</keyword>
<dbReference type="AlphaFoldDB" id="A0A0K9PN83"/>
<sequence>MAATPFSQIVNGASQNHSINPPRLPPPAFLACNLINQLETNSQLLEETSCYPGAVLLHSQQKTSRRSAVLGGVSTSAAAAITLLITQTITPPVSLAIVEKEKETDSNNNGWWLTGPLPVPTVTNKELANGETGTRSFLRNGIYMANVGVDGSAFRLREYAFDLLALGDLMGKDSWNYMRKYLCLKSTFMYLDFDKVISAASVENKQSLLDLAVRFFDSVEDLEEAIKKQDDGMIETRYNNTTQILHEVRAKMA</sequence>
<dbReference type="GO" id="GO:0005509">
    <property type="term" value="F:calcium ion binding"/>
    <property type="evidence" value="ECO:0007669"/>
    <property type="project" value="InterPro"/>
</dbReference>
<name>A0A0K9PN83_ZOSMR</name>
<evidence type="ECO:0000256" key="5">
    <source>
        <dbReference type="ARBA" id="ARBA00023078"/>
    </source>
</evidence>
<evidence type="ECO:0000256" key="7">
    <source>
        <dbReference type="ARBA" id="ARBA00035649"/>
    </source>
</evidence>
<dbReference type="InterPro" id="IPR023222">
    <property type="entry name" value="PsbQ-like_dom_sf"/>
</dbReference>
<evidence type="ECO:0000256" key="2">
    <source>
        <dbReference type="ARBA" id="ARBA00022528"/>
    </source>
</evidence>
<dbReference type="OrthoDB" id="783722at2759"/>
<keyword evidence="3" id="KW-0934">Plastid</keyword>
<dbReference type="PANTHER" id="PTHR33399:SF2">
    <property type="entry name" value="PHOTOSYNTHETIC NDH SUBUNIT OF LUMENAL LOCATION 3, CHLOROPLASTIC"/>
    <property type="match status" value="1"/>
</dbReference>